<protein>
    <submittedName>
        <fullName evidence="1">Uncharacterized protein</fullName>
    </submittedName>
</protein>
<dbReference type="RefSeq" id="WP_307235216.1">
    <property type="nucleotide sequence ID" value="NZ_JAUSUZ010000001.1"/>
</dbReference>
<keyword evidence="2" id="KW-1185">Reference proteome</keyword>
<dbReference type="Proteomes" id="UP001240236">
    <property type="component" value="Unassembled WGS sequence"/>
</dbReference>
<dbReference type="AlphaFoldDB" id="A0AAE3VW43"/>
<name>A0AAE3VW43_9ACTN</name>
<organism evidence="1 2">
    <name type="scientific">Catenuloplanes indicus</name>
    <dbReference type="NCBI Taxonomy" id="137267"/>
    <lineage>
        <taxon>Bacteria</taxon>
        <taxon>Bacillati</taxon>
        <taxon>Actinomycetota</taxon>
        <taxon>Actinomycetes</taxon>
        <taxon>Micromonosporales</taxon>
        <taxon>Micromonosporaceae</taxon>
        <taxon>Catenuloplanes</taxon>
    </lineage>
</organism>
<proteinExistence type="predicted"/>
<comment type="caution">
    <text evidence="1">The sequence shown here is derived from an EMBL/GenBank/DDBJ whole genome shotgun (WGS) entry which is preliminary data.</text>
</comment>
<sequence>MRWTSWSRGRPAAPSAGIRRSRWHVRLDMVFADTPTLTDLDRLSVQDTDFGFSPPGPGRARAIAEAEREARHCPVPRALWQSTPTRSAVVPERAD</sequence>
<dbReference type="EMBL" id="JAUSUZ010000001">
    <property type="protein sequence ID" value="MDQ0364090.1"/>
    <property type="molecule type" value="Genomic_DNA"/>
</dbReference>
<evidence type="ECO:0000313" key="1">
    <source>
        <dbReference type="EMBL" id="MDQ0364090.1"/>
    </source>
</evidence>
<accession>A0AAE3VW43</accession>
<gene>
    <name evidence="1" type="ORF">J2S42_000759</name>
</gene>
<evidence type="ECO:0000313" key="2">
    <source>
        <dbReference type="Proteomes" id="UP001240236"/>
    </source>
</evidence>
<reference evidence="1 2" key="1">
    <citation type="submission" date="2023-07" db="EMBL/GenBank/DDBJ databases">
        <title>Sequencing the genomes of 1000 actinobacteria strains.</title>
        <authorList>
            <person name="Klenk H.-P."/>
        </authorList>
    </citation>
    <scope>NUCLEOTIDE SEQUENCE [LARGE SCALE GENOMIC DNA]</scope>
    <source>
        <strain evidence="1 2">DSM 44709</strain>
    </source>
</reference>